<evidence type="ECO:0000259" key="1">
    <source>
        <dbReference type="Pfam" id="PF16297"/>
    </source>
</evidence>
<reference evidence="2 3" key="1">
    <citation type="submission" date="2020-10" db="EMBL/GenBank/DDBJ databases">
        <title>Pygocentrus nattereri (red-bellied piranha) genome, fPygNat1, primary haplotype.</title>
        <authorList>
            <person name="Myers G."/>
            <person name="Meyer A."/>
            <person name="Karagic N."/>
            <person name="Pippel M."/>
            <person name="Winkler S."/>
            <person name="Tracey A."/>
            <person name="Wood J."/>
            <person name="Formenti G."/>
            <person name="Howe K."/>
            <person name="Fedrigo O."/>
            <person name="Jarvis E.D."/>
        </authorList>
    </citation>
    <scope>NUCLEOTIDE SEQUENCE [LARGE SCALE GENOMIC DNA]</scope>
</reference>
<dbReference type="Pfam" id="PF16297">
    <property type="entry name" value="DUF4939"/>
    <property type="match status" value="1"/>
</dbReference>
<accession>A0AAR2IK77</accession>
<reference evidence="2" key="3">
    <citation type="submission" date="2025-09" db="UniProtKB">
        <authorList>
            <consortium name="Ensembl"/>
        </authorList>
    </citation>
    <scope>IDENTIFICATION</scope>
</reference>
<keyword evidence="3" id="KW-1185">Reference proteome</keyword>
<evidence type="ECO:0000313" key="3">
    <source>
        <dbReference type="Proteomes" id="UP001501920"/>
    </source>
</evidence>
<evidence type="ECO:0000313" key="2">
    <source>
        <dbReference type="Ensembl" id="ENSPNAP00000038131.1"/>
    </source>
</evidence>
<organism evidence="2 3">
    <name type="scientific">Pygocentrus nattereri</name>
    <name type="common">Red-bellied piranha</name>
    <dbReference type="NCBI Taxonomy" id="42514"/>
    <lineage>
        <taxon>Eukaryota</taxon>
        <taxon>Metazoa</taxon>
        <taxon>Chordata</taxon>
        <taxon>Craniata</taxon>
        <taxon>Vertebrata</taxon>
        <taxon>Euteleostomi</taxon>
        <taxon>Actinopterygii</taxon>
        <taxon>Neopterygii</taxon>
        <taxon>Teleostei</taxon>
        <taxon>Ostariophysi</taxon>
        <taxon>Characiformes</taxon>
        <taxon>Characoidei</taxon>
        <taxon>Pygocentrus</taxon>
    </lineage>
</organism>
<dbReference type="InterPro" id="IPR032549">
    <property type="entry name" value="DUF4939"/>
</dbReference>
<sequence length="134" mass="14815">MANQFQGMNLANQTDASALPPASTEAAATFFPVSKPDKYGGAPDKCRGFLLQCSVFFDNSPPSSDQAKISFVISRLTEKALEWATASWNSLHGLSYAQFVREFKLVFDHPYEGKVSGNFSRGYVKGLVPWWTTH</sequence>
<dbReference type="GeneTree" id="ENSGT01050000245198"/>
<dbReference type="Proteomes" id="UP001501920">
    <property type="component" value="Chromosome 7"/>
</dbReference>
<dbReference type="AlphaFoldDB" id="A0AAR2IK77"/>
<reference evidence="2" key="2">
    <citation type="submission" date="2025-08" db="UniProtKB">
        <authorList>
            <consortium name="Ensembl"/>
        </authorList>
    </citation>
    <scope>IDENTIFICATION</scope>
</reference>
<feature type="domain" description="DUF4939" evidence="1">
    <location>
        <begin position="31"/>
        <end position="108"/>
    </location>
</feature>
<protein>
    <recommendedName>
        <fullName evidence="1">DUF4939 domain-containing protein</fullName>
    </recommendedName>
</protein>
<proteinExistence type="predicted"/>
<name>A0AAR2IK77_PYGNA</name>
<dbReference type="Ensembl" id="ENSPNAT00000043985.1">
    <property type="protein sequence ID" value="ENSPNAP00000038131.1"/>
    <property type="gene ID" value="ENSPNAG00000034216.1"/>
</dbReference>